<dbReference type="AlphaFoldDB" id="A0AAD1FE19"/>
<evidence type="ECO:0000313" key="1">
    <source>
        <dbReference type="EMBL" id="BAU72507.1"/>
    </source>
</evidence>
<reference evidence="2" key="1">
    <citation type="submission" date="2015-05" db="EMBL/GenBank/DDBJ databases">
        <title>Draft genome sequencing of a biphenyl-degrading bacterium, Pseudomonas balearica KF707 (=NBRC110670).</title>
        <authorList>
            <person name="Kimura N."/>
            <person name="Hirose J."/>
            <person name="Watanabe T."/>
            <person name="Suenaga H."/>
            <person name="Fujihara H."/>
            <person name="Noguchi M."/>
            <person name="Hashimoto M."/>
            <person name="Shimodaira J."/>
            <person name="Tsuchikane K."/>
            <person name="Hosoyama A."/>
            <person name="Yamazoe A."/>
            <person name="Fujita N."/>
            <person name="Furukawa K."/>
        </authorList>
    </citation>
    <scope>NUCLEOTIDE SEQUENCE [LARGE SCALE GENOMIC DNA]</scope>
    <source>
        <strain evidence="2">DSM 10086 / NBRC 110670 / KF707</strain>
    </source>
</reference>
<organism evidence="1 2">
    <name type="scientific">Metapseudomonas furukawaii</name>
    <name type="common">Pseudomonas furukawaii</name>
    <dbReference type="NCBI Taxonomy" id="1149133"/>
    <lineage>
        <taxon>Bacteria</taxon>
        <taxon>Pseudomonadati</taxon>
        <taxon>Pseudomonadota</taxon>
        <taxon>Gammaproteobacteria</taxon>
        <taxon>Pseudomonadales</taxon>
        <taxon>Pseudomonadaceae</taxon>
        <taxon>Metapseudomonas</taxon>
    </lineage>
</organism>
<reference evidence="1 2" key="2">
    <citation type="journal article" date="2017" name="Int. J. Syst. Evol. Microbiol.">
        <title>Pseudomonas furukawaii sp. nov., a polychlorinated biphenyl-degrading bacterium isolated from biphenyl-contaminated soil in Japan.</title>
        <authorList>
            <person name="Kimura N."/>
            <person name="Watanabe T."/>
            <person name="Suenaga H."/>
            <person name="Fujihara H."/>
            <person name="Futagami T."/>
            <person name="Goto M."/>
            <person name="Hanada S."/>
            <person name="Hirose J."/>
        </authorList>
    </citation>
    <scope>NUCLEOTIDE SEQUENCE [LARGE SCALE GENOMIC DNA]</scope>
    <source>
        <strain evidence="2">DSM 10086 / NBRC 110670 / KF707</strain>
    </source>
</reference>
<dbReference type="EMBL" id="AP014862">
    <property type="protein sequence ID" value="BAU72507.1"/>
    <property type="molecule type" value="Genomic_DNA"/>
</dbReference>
<dbReference type="Proteomes" id="UP000218554">
    <property type="component" value="Chromosome"/>
</dbReference>
<protein>
    <submittedName>
        <fullName evidence="1">Uncharacterized protein</fullName>
    </submittedName>
</protein>
<sequence>MIPACGRCIEVHGEEAAGGCEREWHRRMPGRRHAAPRGAGGGLELLSLSIGFQTG</sequence>
<gene>
    <name evidence="1" type="ORF">KF707C_8190</name>
</gene>
<dbReference type="KEGG" id="pfuw:KF707C_8190"/>
<evidence type="ECO:0000313" key="2">
    <source>
        <dbReference type="Proteomes" id="UP000218554"/>
    </source>
</evidence>
<name>A0AAD1FE19_METFU</name>
<accession>A0AAD1FE19</accession>
<keyword evidence="2" id="KW-1185">Reference proteome</keyword>
<proteinExistence type="predicted"/>